<protein>
    <submittedName>
        <fullName evidence="1">Uncharacterized protein</fullName>
    </submittedName>
</protein>
<evidence type="ECO:0000313" key="1">
    <source>
        <dbReference type="EMBL" id="GAG43360.1"/>
    </source>
</evidence>
<feature type="non-terminal residue" evidence="1">
    <location>
        <position position="108"/>
    </location>
</feature>
<organism evidence="1">
    <name type="scientific">marine sediment metagenome</name>
    <dbReference type="NCBI Taxonomy" id="412755"/>
    <lineage>
        <taxon>unclassified sequences</taxon>
        <taxon>metagenomes</taxon>
        <taxon>ecological metagenomes</taxon>
    </lineage>
</organism>
<reference evidence="1" key="1">
    <citation type="journal article" date="2014" name="Front. Microbiol.">
        <title>High frequency of phylogenetically diverse reductive dehalogenase-homologous genes in deep subseafloor sedimentary metagenomes.</title>
        <authorList>
            <person name="Kawai M."/>
            <person name="Futagami T."/>
            <person name="Toyoda A."/>
            <person name="Takaki Y."/>
            <person name="Nishi S."/>
            <person name="Hori S."/>
            <person name="Arai W."/>
            <person name="Tsubouchi T."/>
            <person name="Morono Y."/>
            <person name="Uchiyama I."/>
            <person name="Ito T."/>
            <person name="Fujiyama A."/>
            <person name="Inagaki F."/>
            <person name="Takami H."/>
        </authorList>
    </citation>
    <scope>NUCLEOTIDE SEQUENCE</scope>
    <source>
        <strain evidence="1">Expedition CK06-06</strain>
    </source>
</reference>
<proteinExistence type="predicted"/>
<dbReference type="AlphaFoldDB" id="X0XJK5"/>
<comment type="caution">
    <text evidence="1">The sequence shown here is derived from an EMBL/GenBank/DDBJ whole genome shotgun (WGS) entry which is preliminary data.</text>
</comment>
<name>X0XJK5_9ZZZZ</name>
<dbReference type="EMBL" id="BARS01056506">
    <property type="protein sequence ID" value="GAG43360.1"/>
    <property type="molecule type" value="Genomic_DNA"/>
</dbReference>
<gene>
    <name evidence="1" type="ORF">S01H1_83189</name>
</gene>
<sequence length="108" mass="12305">MSLITRMLKQTCVYWPLESVESAVADDFDNYGQPQVSTPSEISCRWEDVSEEFIDAQGTRQISRAKVYVDQDVDVGGILMLGELADITDEENIKENDGAYEIKRFDKF</sequence>
<accession>X0XJK5</accession>